<protein>
    <recommendedName>
        <fullName evidence="6">Sugar kinase</fullName>
    </recommendedName>
</protein>
<dbReference type="Proteomes" id="UP000247078">
    <property type="component" value="Unassembled WGS sequence"/>
</dbReference>
<accession>A0A855YF68</accession>
<keyword evidence="1" id="KW-0547">Nucleotide-binding</keyword>
<evidence type="ECO:0000313" key="5">
    <source>
        <dbReference type="Proteomes" id="UP000247078"/>
    </source>
</evidence>
<sequence length="367" mass="40573">MRLGKASQSEAAHTAGGEPMTEYKLILVKRRTRLEELVVRYNTVQQAQFYIERLGADFSDYLEEDRRYHHSVKQAQQQLSQLGRVQTIDREHVPNFIFGAQDIVVVIGQDGLVANTLKYVTEQPLIGVNPDPMRWDGVLLPFTVEDLSFIIPDVIRKRRSLKEVTLAKVELNDGQYLYGVNDLFIGRKTHVSARYEVRMGLTVEQQSSSGVIVSTGMGSTGWFKSVLAGAAGVVGSEAWQHIQAGEAFISDRDSKSSHSTSNPGGKGYSEAPIAATSSAQGSMSSMNHFGWDAPYLYFTVREPFPSRTTAANLVFGQIHPKQPLQIVSQMPEDGVIFSDGVEQDFLEFNSGVEATIGIAEKRGRLVV</sequence>
<reference evidence="4 5" key="1">
    <citation type="submission" date="2018-05" db="EMBL/GenBank/DDBJ databases">
        <title>Freshwater and sediment microbial communities from various areas in North America, analyzing microbe dynamics in response to fracking.</title>
        <authorList>
            <person name="Lamendella R."/>
        </authorList>
    </citation>
    <scope>NUCLEOTIDE SEQUENCE [LARGE SCALE GENOMIC DNA]</scope>
    <source>
        <strain evidence="4 5">DB-3</strain>
    </source>
</reference>
<dbReference type="RefSeq" id="WP_181393225.1">
    <property type="nucleotide sequence ID" value="NZ_QGTZ01000002.1"/>
</dbReference>
<dbReference type="EMBL" id="QGTZ01000002">
    <property type="protein sequence ID" value="PWW43936.1"/>
    <property type="molecule type" value="Genomic_DNA"/>
</dbReference>
<dbReference type="GO" id="GO:0003951">
    <property type="term" value="F:NAD+ kinase activity"/>
    <property type="evidence" value="ECO:0007669"/>
    <property type="project" value="InterPro"/>
</dbReference>
<evidence type="ECO:0008006" key="6">
    <source>
        <dbReference type="Google" id="ProtNLM"/>
    </source>
</evidence>
<dbReference type="Gene3D" id="3.40.50.10330">
    <property type="entry name" value="Probable inorganic polyphosphate/atp-NAD kinase, domain 1"/>
    <property type="match status" value="1"/>
</dbReference>
<evidence type="ECO:0000256" key="3">
    <source>
        <dbReference type="SAM" id="MobiDB-lite"/>
    </source>
</evidence>
<evidence type="ECO:0000313" key="4">
    <source>
        <dbReference type="EMBL" id="PWW43936.1"/>
    </source>
</evidence>
<dbReference type="GO" id="GO:0005524">
    <property type="term" value="F:ATP binding"/>
    <property type="evidence" value="ECO:0007669"/>
    <property type="project" value="UniProtKB-KW"/>
</dbReference>
<dbReference type="GO" id="GO:0019674">
    <property type="term" value="P:NAD+ metabolic process"/>
    <property type="evidence" value="ECO:0007669"/>
    <property type="project" value="InterPro"/>
</dbReference>
<dbReference type="PANTHER" id="PTHR13158">
    <property type="match status" value="1"/>
</dbReference>
<dbReference type="PANTHER" id="PTHR13158:SF5">
    <property type="entry name" value="NAD KINASE 2, MITOCHONDRIAL"/>
    <property type="match status" value="1"/>
</dbReference>
<gene>
    <name evidence="4" type="ORF">DET56_102165</name>
</gene>
<dbReference type="InterPro" id="IPR017437">
    <property type="entry name" value="ATP-NAD_kinase_PpnK-typ_C"/>
</dbReference>
<dbReference type="InterPro" id="IPR017438">
    <property type="entry name" value="ATP-NAD_kinase_N"/>
</dbReference>
<dbReference type="SUPFAM" id="SSF111331">
    <property type="entry name" value="NAD kinase/diacylglycerol kinase-like"/>
    <property type="match status" value="1"/>
</dbReference>
<feature type="region of interest" description="Disordered" evidence="3">
    <location>
        <begin position="250"/>
        <end position="271"/>
    </location>
</feature>
<dbReference type="AlphaFoldDB" id="A0A855YF68"/>
<comment type="caution">
    <text evidence="4">The sequence shown here is derived from an EMBL/GenBank/DDBJ whole genome shotgun (WGS) entry which is preliminary data.</text>
</comment>
<dbReference type="Gene3D" id="2.60.200.30">
    <property type="entry name" value="Probable inorganic polyphosphate/atp-NAD kinase, domain 2"/>
    <property type="match status" value="1"/>
</dbReference>
<evidence type="ECO:0000256" key="2">
    <source>
        <dbReference type="ARBA" id="ARBA00022840"/>
    </source>
</evidence>
<proteinExistence type="predicted"/>
<name>A0A855YF68_9BACL</name>
<organism evidence="4 5">
    <name type="scientific">Paenibacillus pabuli</name>
    <dbReference type="NCBI Taxonomy" id="1472"/>
    <lineage>
        <taxon>Bacteria</taxon>
        <taxon>Bacillati</taxon>
        <taxon>Bacillota</taxon>
        <taxon>Bacilli</taxon>
        <taxon>Bacillales</taxon>
        <taxon>Paenibacillaceae</taxon>
        <taxon>Paenibacillus</taxon>
    </lineage>
</organism>
<keyword evidence="2" id="KW-0067">ATP-binding</keyword>
<evidence type="ECO:0000256" key="1">
    <source>
        <dbReference type="ARBA" id="ARBA00022741"/>
    </source>
</evidence>
<dbReference type="InterPro" id="IPR016064">
    <property type="entry name" value="NAD/diacylglycerol_kinase_sf"/>
</dbReference>